<gene>
    <name evidence="4" type="primary">ORF41</name>
</gene>
<reference evidence="4 5" key="1">
    <citation type="journal article" date="1992" name="J. Gen. Microbiol.">
        <title>Characterization of bacteriophage BFK20 from Brevibacterium flavum.</title>
        <authorList>
            <person name="Koptides M."/>
            <person name="Barak I."/>
            <person name="Sisova M."/>
            <person name="Baloghova E."/>
            <person name="Ugorcakova J."/>
        </authorList>
    </citation>
    <scope>NUCLEOTIDE SEQUENCE [LARGE SCALE GENOMIC DNA]</scope>
</reference>
<keyword evidence="4" id="KW-0347">Helicase</keyword>
<dbReference type="InterPro" id="IPR001650">
    <property type="entry name" value="Helicase_C-like"/>
</dbReference>
<dbReference type="PANTHER" id="PTHR47396:SF1">
    <property type="entry name" value="ATP-DEPENDENT HELICASE IRC3-RELATED"/>
    <property type="match status" value="1"/>
</dbReference>
<evidence type="ECO:0000259" key="2">
    <source>
        <dbReference type="PROSITE" id="PS51192"/>
    </source>
</evidence>
<evidence type="ECO:0000256" key="1">
    <source>
        <dbReference type="SAM" id="MobiDB-lite"/>
    </source>
</evidence>
<keyword evidence="4" id="KW-0547">Nucleotide-binding</keyword>
<dbReference type="SUPFAM" id="SSF52540">
    <property type="entry name" value="P-loop containing nucleoside triphosphate hydrolases"/>
    <property type="match status" value="1"/>
</dbReference>
<dbReference type="GO" id="GO:0005524">
    <property type="term" value="F:ATP binding"/>
    <property type="evidence" value="ECO:0007669"/>
    <property type="project" value="InterPro"/>
</dbReference>
<accession>Q3V5F4</accession>
<name>Q3V5F4_9CAUD</name>
<dbReference type="RefSeq" id="YP_001456771.1">
    <property type="nucleotide sequence ID" value="NC_009799.3"/>
</dbReference>
<feature type="region of interest" description="Disordered" evidence="1">
    <location>
        <begin position="364"/>
        <end position="391"/>
    </location>
</feature>
<dbReference type="InterPro" id="IPR014001">
    <property type="entry name" value="Helicase_ATP-bd"/>
</dbReference>
<dbReference type="OrthoDB" id="1659at10239"/>
<dbReference type="Pfam" id="PF00271">
    <property type="entry name" value="Helicase_C"/>
    <property type="match status" value="1"/>
</dbReference>
<reference evidence="4 5" key="3">
    <citation type="journal article" date="2006" name="Virology">
        <title>Complete nucleotide sequence and genome analysis of bacteriophage BFK20--a lytic phage of the industrial producer Brevibacterium flavum.</title>
        <authorList>
            <person name="Bukovska G."/>
            <person name="Klucar L."/>
            <person name="Vlcek C."/>
            <person name="Adamovic J."/>
            <person name="Turna J."/>
            <person name="Timko J."/>
        </authorList>
    </citation>
    <scope>NUCLEOTIDE SEQUENCE [LARGE SCALE GENOMIC DNA]</scope>
</reference>
<dbReference type="InterPro" id="IPR006935">
    <property type="entry name" value="Helicase/UvrB_N"/>
</dbReference>
<reference evidence="4 5" key="2">
    <citation type="journal article" date="1994" name="Acta Virol.">
        <title>Characterization and sequence analysis of the F2 promoter from corynephage BFK20.</title>
        <authorList>
            <person name="Koptides M."/>
            <person name="Ugorcakova J."/>
            <person name="Baloghova E."/>
            <person name="Bukovska G."/>
            <person name="Timko J."/>
        </authorList>
    </citation>
    <scope>NUCLEOTIDE SEQUENCE [LARGE SCALE GENOMIC DNA]</scope>
</reference>
<keyword evidence="4" id="KW-0378">Hydrolase</keyword>
<dbReference type="Proteomes" id="UP000001531">
    <property type="component" value="Segment"/>
</dbReference>
<keyword evidence="5" id="KW-1185">Reference proteome</keyword>
<evidence type="ECO:0000313" key="4">
    <source>
        <dbReference type="EMBL" id="CAJ29724.1"/>
    </source>
</evidence>
<dbReference type="SMART" id="SM00490">
    <property type="entry name" value="HELICc"/>
    <property type="match status" value="1"/>
</dbReference>
<dbReference type="Pfam" id="PF04851">
    <property type="entry name" value="ResIII"/>
    <property type="match status" value="1"/>
</dbReference>
<dbReference type="GO" id="GO:0004386">
    <property type="term" value="F:helicase activity"/>
    <property type="evidence" value="ECO:0007669"/>
    <property type="project" value="UniProtKB-KW"/>
</dbReference>
<protein>
    <submittedName>
        <fullName evidence="4">Gp41, helicase</fullName>
    </submittedName>
</protein>
<keyword evidence="4" id="KW-0067">ATP-binding</keyword>
<dbReference type="GO" id="GO:0003677">
    <property type="term" value="F:DNA binding"/>
    <property type="evidence" value="ECO:0007669"/>
    <property type="project" value="InterPro"/>
</dbReference>
<proteinExistence type="predicted"/>
<dbReference type="KEGG" id="vg:5580365"/>
<dbReference type="GeneID" id="5580365"/>
<dbReference type="Gene3D" id="3.40.50.300">
    <property type="entry name" value="P-loop containing nucleotide triphosphate hydrolases"/>
    <property type="match status" value="2"/>
</dbReference>
<dbReference type="SMART" id="SM00487">
    <property type="entry name" value="DEXDc"/>
    <property type="match status" value="1"/>
</dbReference>
<feature type="domain" description="Helicase ATP-binding" evidence="2">
    <location>
        <begin position="20"/>
        <end position="175"/>
    </location>
</feature>
<dbReference type="InterPro" id="IPR050742">
    <property type="entry name" value="Helicase_Restrict-Modif_Enz"/>
</dbReference>
<dbReference type="EMBL" id="AJ278322">
    <property type="protein sequence ID" value="CAJ29724.1"/>
    <property type="molecule type" value="Genomic_DNA"/>
</dbReference>
<dbReference type="InterPro" id="IPR027417">
    <property type="entry name" value="P-loop_NTPase"/>
</dbReference>
<dbReference type="SMR" id="Q3V5F4"/>
<dbReference type="PROSITE" id="PS51194">
    <property type="entry name" value="HELICASE_CTER"/>
    <property type="match status" value="1"/>
</dbReference>
<feature type="domain" description="Helicase C-terminal" evidence="3">
    <location>
        <begin position="223"/>
        <end position="376"/>
    </location>
</feature>
<dbReference type="PROSITE" id="PS51192">
    <property type="entry name" value="HELICASE_ATP_BIND_1"/>
    <property type="match status" value="1"/>
</dbReference>
<organism evidence="4 5">
    <name type="scientific">Corynebacterium phage BFK20</name>
    <dbReference type="NCBI Taxonomy" id="28358"/>
    <lineage>
        <taxon>Viruses</taxon>
        <taxon>Duplodnaviria</taxon>
        <taxon>Heunggongvirae</taxon>
        <taxon>Uroviricota</taxon>
        <taxon>Caudoviricetes</taxon>
        <taxon>Sasvirus</taxon>
        <taxon>Sasvirus BFK20</taxon>
    </lineage>
</organism>
<dbReference type="GO" id="GO:0016787">
    <property type="term" value="F:hydrolase activity"/>
    <property type="evidence" value="ECO:0007669"/>
    <property type="project" value="InterPro"/>
</dbReference>
<dbReference type="PANTHER" id="PTHR47396">
    <property type="entry name" value="TYPE I RESTRICTION ENZYME ECOKI R PROTEIN"/>
    <property type="match status" value="1"/>
</dbReference>
<evidence type="ECO:0000259" key="3">
    <source>
        <dbReference type="PROSITE" id="PS51194"/>
    </source>
</evidence>
<reference evidence="4 5" key="4">
    <citation type="journal article" date="2007" name="Virology">
        <title>Transcriptional profiling of bacteriophage BFK20: coexpression interrogated by "guilt-by-association" algorithm.</title>
        <authorList>
            <person name="Majtan T."/>
            <person name="Halgasova N."/>
            <person name="Bukovska G."/>
            <person name="Timko J."/>
        </authorList>
    </citation>
    <scope>NUCLEOTIDE SEQUENCE [LARGE SCALE GENOMIC DNA]</scope>
</reference>
<evidence type="ECO:0000313" key="5">
    <source>
        <dbReference type="Proteomes" id="UP000001531"/>
    </source>
</evidence>
<sequence>MSVKPRELRAYQTEAVNAVLGEWVDGKRTCVVLPTGTGKSTVIAKLAEIAYKAGQRVILLAHRRELLDQMAQSIRMVAPQIPTDDIGFVQAERDQPERPIVCASFQTLMSASRLQAVGERTVVLVDEVHHSAASTYAEILSAPNFDGAFKAGFTATLQRADGGLADYWDSIAFERDLRWALDEGFLVPPQGKTVVIPGLDTTNIKLRNGDYAAGDLSEVMMSSVDSTVEAIHTHAPDRRMLIFGAGVEHCQALSDTLSATGIHTALVVGSTSSEERTELFEEFTAGRVQALVTVQVLTEGTDLPACDCVVLARPTRSAVLFTQMVGRALRLHQDKNDALVLDLAGSTRDVAMVTLSSLVPGAHVHRVSPKGDEDPGQVEPAPPRPQREGPLDMVDVDLVNATNALWLKTHIPERPALDGVAFLDGSNGYFAYLLPNGKGDYAVGVAPGRSGKSYILAGGATGTLEQAREAAEAEINRIATLPMRTAPRRTDRRAPSEALVKFAESLGIESPAHKTKARLDDEISVIQASRKLKGFFR</sequence>